<feature type="compositionally biased region" description="Basic and acidic residues" evidence="1">
    <location>
        <begin position="49"/>
        <end position="62"/>
    </location>
</feature>
<proteinExistence type="predicted"/>
<evidence type="ECO:0000313" key="3">
    <source>
        <dbReference type="Proteomes" id="UP000235965"/>
    </source>
</evidence>
<gene>
    <name evidence="2" type="ORF">B7P43_G06233</name>
</gene>
<keyword evidence="3" id="KW-1185">Reference proteome</keyword>
<accession>A0A2J7RJT6</accession>
<protein>
    <submittedName>
        <fullName evidence="2">Uncharacterized protein</fullName>
    </submittedName>
</protein>
<dbReference type="EMBL" id="NEVH01002988">
    <property type="protein sequence ID" value="PNF41104.1"/>
    <property type="molecule type" value="Genomic_DNA"/>
</dbReference>
<feature type="compositionally biased region" description="Polar residues" evidence="1">
    <location>
        <begin position="15"/>
        <end position="30"/>
    </location>
</feature>
<dbReference type="AlphaFoldDB" id="A0A2J7RJT6"/>
<dbReference type="Proteomes" id="UP000235965">
    <property type="component" value="Unassembled WGS sequence"/>
</dbReference>
<sequence length="62" mass="6823">MIDNSNDLHHGSPIYKNTGNSETNHKNWSNAFGLRGSGMCNGNRPSSDVIRKDASKFRGEMA</sequence>
<dbReference type="InParanoid" id="A0A2J7RJT6"/>
<organism evidence="2 3">
    <name type="scientific">Cryptotermes secundus</name>
    <dbReference type="NCBI Taxonomy" id="105785"/>
    <lineage>
        <taxon>Eukaryota</taxon>
        <taxon>Metazoa</taxon>
        <taxon>Ecdysozoa</taxon>
        <taxon>Arthropoda</taxon>
        <taxon>Hexapoda</taxon>
        <taxon>Insecta</taxon>
        <taxon>Pterygota</taxon>
        <taxon>Neoptera</taxon>
        <taxon>Polyneoptera</taxon>
        <taxon>Dictyoptera</taxon>
        <taxon>Blattodea</taxon>
        <taxon>Blattoidea</taxon>
        <taxon>Termitoidae</taxon>
        <taxon>Kalotermitidae</taxon>
        <taxon>Cryptotermitinae</taxon>
        <taxon>Cryptotermes</taxon>
    </lineage>
</organism>
<reference evidence="2 3" key="1">
    <citation type="submission" date="2017-12" db="EMBL/GenBank/DDBJ databases">
        <title>Hemimetabolous genomes reveal molecular basis of termite eusociality.</title>
        <authorList>
            <person name="Harrison M.C."/>
            <person name="Jongepier E."/>
            <person name="Robertson H.M."/>
            <person name="Arning N."/>
            <person name="Bitard-Feildel T."/>
            <person name="Chao H."/>
            <person name="Childers C.P."/>
            <person name="Dinh H."/>
            <person name="Doddapaneni H."/>
            <person name="Dugan S."/>
            <person name="Gowin J."/>
            <person name="Greiner C."/>
            <person name="Han Y."/>
            <person name="Hu H."/>
            <person name="Hughes D.S.T."/>
            <person name="Huylmans A.-K."/>
            <person name="Kemena C."/>
            <person name="Kremer L.P.M."/>
            <person name="Lee S.L."/>
            <person name="Lopez-Ezquerra A."/>
            <person name="Mallet L."/>
            <person name="Monroy-Kuhn J.M."/>
            <person name="Moser A."/>
            <person name="Murali S.C."/>
            <person name="Muzny D.M."/>
            <person name="Otani S."/>
            <person name="Piulachs M.-D."/>
            <person name="Poelchau M."/>
            <person name="Qu J."/>
            <person name="Schaub F."/>
            <person name="Wada-Katsumata A."/>
            <person name="Worley K.C."/>
            <person name="Xie Q."/>
            <person name="Ylla G."/>
            <person name="Poulsen M."/>
            <person name="Gibbs R.A."/>
            <person name="Schal C."/>
            <person name="Richards S."/>
            <person name="Belles X."/>
            <person name="Korb J."/>
            <person name="Bornberg-Bauer E."/>
        </authorList>
    </citation>
    <scope>NUCLEOTIDE SEQUENCE [LARGE SCALE GENOMIC DNA]</scope>
    <source>
        <tissue evidence="2">Whole body</tissue>
    </source>
</reference>
<feature type="region of interest" description="Disordered" evidence="1">
    <location>
        <begin position="1"/>
        <end position="62"/>
    </location>
</feature>
<name>A0A2J7RJT6_9NEOP</name>
<evidence type="ECO:0000256" key="1">
    <source>
        <dbReference type="SAM" id="MobiDB-lite"/>
    </source>
</evidence>
<evidence type="ECO:0000313" key="2">
    <source>
        <dbReference type="EMBL" id="PNF41104.1"/>
    </source>
</evidence>
<feature type="compositionally biased region" description="Basic and acidic residues" evidence="1">
    <location>
        <begin position="1"/>
        <end position="10"/>
    </location>
</feature>
<comment type="caution">
    <text evidence="2">The sequence shown here is derived from an EMBL/GenBank/DDBJ whole genome shotgun (WGS) entry which is preliminary data.</text>
</comment>